<dbReference type="InterPro" id="IPR003439">
    <property type="entry name" value="ABC_transporter-like_ATP-bd"/>
</dbReference>
<accession>X1LP32</accession>
<evidence type="ECO:0000256" key="1">
    <source>
        <dbReference type="ARBA" id="ARBA00022448"/>
    </source>
</evidence>
<keyword evidence="2" id="KW-1003">Cell membrane</keyword>
<evidence type="ECO:0000256" key="6">
    <source>
        <dbReference type="ARBA" id="ARBA00023136"/>
    </source>
</evidence>
<dbReference type="GO" id="GO:0016887">
    <property type="term" value="F:ATP hydrolysis activity"/>
    <property type="evidence" value="ECO:0007669"/>
    <property type="project" value="InterPro"/>
</dbReference>
<evidence type="ECO:0000313" key="8">
    <source>
        <dbReference type="EMBL" id="GAI21107.1"/>
    </source>
</evidence>
<keyword evidence="6" id="KW-0472">Membrane</keyword>
<evidence type="ECO:0000259" key="7">
    <source>
        <dbReference type="Pfam" id="PF00005"/>
    </source>
</evidence>
<dbReference type="Gene3D" id="3.40.50.300">
    <property type="entry name" value="P-loop containing nucleotide triphosphate hydrolases"/>
    <property type="match status" value="1"/>
</dbReference>
<dbReference type="PANTHER" id="PTHR43790">
    <property type="entry name" value="CARBOHYDRATE TRANSPORT ATP-BINDING PROTEIN MG119-RELATED"/>
    <property type="match status" value="1"/>
</dbReference>
<keyword evidence="3" id="KW-0547">Nucleotide-binding</keyword>
<keyword evidence="5" id="KW-1278">Translocase</keyword>
<feature type="domain" description="ABC transporter" evidence="7">
    <location>
        <begin position="6"/>
        <end position="39"/>
    </location>
</feature>
<keyword evidence="1" id="KW-0813">Transport</keyword>
<comment type="caution">
    <text evidence="8">The sequence shown here is derived from an EMBL/GenBank/DDBJ whole genome shotgun (WGS) entry which is preliminary data.</text>
</comment>
<dbReference type="PANTHER" id="PTHR43790:SF3">
    <property type="entry name" value="D-ALLOSE IMPORT ATP-BINDING PROTEIN ALSA-RELATED"/>
    <property type="match status" value="1"/>
</dbReference>
<proteinExistence type="predicted"/>
<gene>
    <name evidence="8" type="ORF">S06H3_27457</name>
</gene>
<dbReference type="SUPFAM" id="SSF52540">
    <property type="entry name" value="P-loop containing nucleoside triphosphate hydrolases"/>
    <property type="match status" value="1"/>
</dbReference>
<evidence type="ECO:0000256" key="5">
    <source>
        <dbReference type="ARBA" id="ARBA00022967"/>
    </source>
</evidence>
<dbReference type="EMBL" id="BARV01015929">
    <property type="protein sequence ID" value="GAI21107.1"/>
    <property type="molecule type" value="Genomic_DNA"/>
</dbReference>
<dbReference type="AlphaFoldDB" id="X1LP32"/>
<name>X1LP32_9ZZZZ</name>
<dbReference type="InterPro" id="IPR027417">
    <property type="entry name" value="P-loop_NTPase"/>
</dbReference>
<dbReference type="GO" id="GO:0005524">
    <property type="term" value="F:ATP binding"/>
    <property type="evidence" value="ECO:0007669"/>
    <property type="project" value="UniProtKB-KW"/>
</dbReference>
<organism evidence="8">
    <name type="scientific">marine sediment metagenome</name>
    <dbReference type="NCBI Taxonomy" id="412755"/>
    <lineage>
        <taxon>unclassified sequences</taxon>
        <taxon>metagenomes</taxon>
        <taxon>ecological metagenomes</taxon>
    </lineage>
</organism>
<dbReference type="Pfam" id="PF00005">
    <property type="entry name" value="ABC_tran"/>
    <property type="match status" value="1"/>
</dbReference>
<evidence type="ECO:0000256" key="3">
    <source>
        <dbReference type="ARBA" id="ARBA00022741"/>
    </source>
</evidence>
<evidence type="ECO:0000256" key="2">
    <source>
        <dbReference type="ARBA" id="ARBA00022475"/>
    </source>
</evidence>
<dbReference type="InterPro" id="IPR050107">
    <property type="entry name" value="ABC_carbohydrate_import_ATPase"/>
</dbReference>
<reference evidence="8" key="1">
    <citation type="journal article" date="2014" name="Front. Microbiol.">
        <title>High frequency of phylogenetically diverse reductive dehalogenase-homologous genes in deep subseafloor sedimentary metagenomes.</title>
        <authorList>
            <person name="Kawai M."/>
            <person name="Futagami T."/>
            <person name="Toyoda A."/>
            <person name="Takaki Y."/>
            <person name="Nishi S."/>
            <person name="Hori S."/>
            <person name="Arai W."/>
            <person name="Tsubouchi T."/>
            <person name="Morono Y."/>
            <person name="Uchiyama I."/>
            <person name="Ito T."/>
            <person name="Fujiyama A."/>
            <person name="Inagaki F."/>
            <person name="Takami H."/>
        </authorList>
    </citation>
    <scope>NUCLEOTIDE SEQUENCE</scope>
    <source>
        <strain evidence="8">Expedition CK06-06</strain>
    </source>
</reference>
<feature type="non-terminal residue" evidence="8">
    <location>
        <position position="1"/>
    </location>
</feature>
<evidence type="ECO:0000256" key="4">
    <source>
        <dbReference type="ARBA" id="ARBA00022840"/>
    </source>
</evidence>
<sequence length="111" mass="12109">HTPRLAQKIEFLSGGNQQKVALAKWLCSQSKILILDEPTRGIDVGSKIEVYRLINELSKGGAGIILISSELPEVLNMADRILVMSDGSFVAAYNRGEASQEDLLRSVVAKK</sequence>
<protein>
    <recommendedName>
        <fullName evidence="7">ABC transporter domain-containing protein</fullName>
    </recommendedName>
</protein>
<keyword evidence="4" id="KW-0067">ATP-binding</keyword>